<feature type="coiled-coil region" evidence="1">
    <location>
        <begin position="235"/>
        <end position="396"/>
    </location>
</feature>
<proteinExistence type="predicted"/>
<reference evidence="3 4" key="1">
    <citation type="submission" date="2016-11" db="EMBL/GenBank/DDBJ databases">
        <title>The macronuclear genome of Stentor coeruleus: a giant cell with tiny introns.</title>
        <authorList>
            <person name="Slabodnick M."/>
            <person name="Ruby J.G."/>
            <person name="Reiff S.B."/>
            <person name="Swart E.C."/>
            <person name="Gosai S."/>
            <person name="Prabakaran S."/>
            <person name="Witkowska E."/>
            <person name="Larue G.E."/>
            <person name="Fisher S."/>
            <person name="Freeman R.M."/>
            <person name="Gunawardena J."/>
            <person name="Chu W."/>
            <person name="Stover N.A."/>
            <person name="Gregory B.D."/>
            <person name="Nowacki M."/>
            <person name="Derisi J."/>
            <person name="Roy S.W."/>
            <person name="Marshall W.F."/>
            <person name="Sood P."/>
        </authorList>
    </citation>
    <scope>NUCLEOTIDE SEQUENCE [LARGE SCALE GENOMIC DNA]</scope>
    <source>
        <strain evidence="3">WM001</strain>
    </source>
</reference>
<feature type="compositionally biased region" description="Polar residues" evidence="2">
    <location>
        <begin position="1"/>
        <end position="16"/>
    </location>
</feature>
<dbReference type="AlphaFoldDB" id="A0A1R2BVF6"/>
<comment type="caution">
    <text evidence="3">The sequence shown here is derived from an EMBL/GenBank/DDBJ whole genome shotgun (WGS) entry which is preliminary data.</text>
</comment>
<dbReference type="EMBL" id="MPUH01000409">
    <property type="protein sequence ID" value="OMJ80750.1"/>
    <property type="molecule type" value="Genomic_DNA"/>
</dbReference>
<sequence length="400" mass="46880">MDSNKNFDISPKTTPLTDEETKNIDRGQVTNLPPMQIDTSLNIESKVFGKNDKIPHSPEISKNPFLPIEQPQNQSILINPQISNQVSQEKDAEFTKLKKEYHALKGEYLLMLENTEKLTSKIKSQDDCIQKLHEKYTTTKKSLPKTLEPTNRDQNCQDMGISPIRALNLTEKNDLNRIDELNKELEAAQNIIKIYESKQELMTFKAPEGNIDHLKYYEIIASLWKLVNSMQQYYNDCLQEAIRRTEAKCSIYEKQKSIFLIKIKQMQKLHCDKLFEMDQIEKKMNEALKNNNVIQEKYERLNKEFNEYKTKVTEYKADVTKKLAKARADVDIVEELKKAEGKIKELEKNMEKVKSVCEQDKIEFLQEQNREKKEIIKSYEERIEKLSSDNELLKLMRSGK</sequence>
<keyword evidence="4" id="KW-1185">Reference proteome</keyword>
<dbReference type="Proteomes" id="UP000187209">
    <property type="component" value="Unassembled WGS sequence"/>
</dbReference>
<keyword evidence="1" id="KW-0175">Coiled coil</keyword>
<organism evidence="3 4">
    <name type="scientific">Stentor coeruleus</name>
    <dbReference type="NCBI Taxonomy" id="5963"/>
    <lineage>
        <taxon>Eukaryota</taxon>
        <taxon>Sar</taxon>
        <taxon>Alveolata</taxon>
        <taxon>Ciliophora</taxon>
        <taxon>Postciliodesmatophora</taxon>
        <taxon>Heterotrichea</taxon>
        <taxon>Heterotrichida</taxon>
        <taxon>Stentoridae</taxon>
        <taxon>Stentor</taxon>
    </lineage>
</organism>
<feature type="region of interest" description="Disordered" evidence="2">
    <location>
        <begin position="1"/>
        <end position="32"/>
    </location>
</feature>
<evidence type="ECO:0000313" key="4">
    <source>
        <dbReference type="Proteomes" id="UP000187209"/>
    </source>
</evidence>
<evidence type="ECO:0000256" key="2">
    <source>
        <dbReference type="SAM" id="MobiDB-lite"/>
    </source>
</evidence>
<gene>
    <name evidence="3" type="ORF">SteCoe_18908</name>
</gene>
<evidence type="ECO:0000313" key="3">
    <source>
        <dbReference type="EMBL" id="OMJ80750.1"/>
    </source>
</evidence>
<name>A0A1R2BVF6_9CILI</name>
<evidence type="ECO:0000256" key="1">
    <source>
        <dbReference type="SAM" id="Coils"/>
    </source>
</evidence>
<accession>A0A1R2BVF6</accession>
<protein>
    <submittedName>
        <fullName evidence="3">Uncharacterized protein</fullName>
    </submittedName>
</protein>
<feature type="coiled-coil region" evidence="1">
    <location>
        <begin position="164"/>
        <end position="198"/>
    </location>
</feature>